<dbReference type="PANTHER" id="PTHR36575">
    <property type="entry name" value="BINDING PROTEIN, PUTATIVE (AFU_ORTHOLOGUE AFUA_1G14430)-RELATED"/>
    <property type="match status" value="1"/>
</dbReference>
<evidence type="ECO:0000313" key="5">
    <source>
        <dbReference type="Proteomes" id="UP000002640"/>
    </source>
</evidence>
<dbReference type="PANTHER" id="PTHR36575:SF2">
    <property type="entry name" value="CHITIN-BINDING TYPE-4 DOMAIN-CONTAINING PROTEIN-RELATED"/>
    <property type="match status" value="1"/>
</dbReference>
<dbReference type="SMR" id="G4YSM2"/>
<evidence type="ECO:0000256" key="3">
    <source>
        <dbReference type="SAM" id="MobiDB-lite"/>
    </source>
</evidence>
<dbReference type="InterPro" id="IPR052282">
    <property type="entry name" value="Starch-active_LPMO"/>
</dbReference>
<evidence type="ECO:0000256" key="2">
    <source>
        <dbReference type="ARBA" id="ARBA00023008"/>
    </source>
</evidence>
<keyword evidence="2" id="KW-0186">Copper</keyword>
<feature type="compositionally biased region" description="Polar residues" evidence="3">
    <location>
        <begin position="198"/>
        <end position="212"/>
    </location>
</feature>
<gene>
    <name evidence="4" type="ORF">PHYSODRAFT_324715</name>
</gene>
<dbReference type="AlphaFoldDB" id="G4YSM2"/>
<dbReference type="RefSeq" id="XP_009518803.1">
    <property type="nucleotide sequence ID" value="XM_009520508.1"/>
</dbReference>
<proteinExistence type="predicted"/>
<evidence type="ECO:0000313" key="4">
    <source>
        <dbReference type="EMBL" id="EGZ23515.1"/>
    </source>
</evidence>
<dbReference type="InParanoid" id="G4YSM2"/>
<feature type="region of interest" description="Disordered" evidence="3">
    <location>
        <begin position="198"/>
        <end position="274"/>
    </location>
</feature>
<name>G4YSM2_PHYSP</name>
<reference evidence="4 5" key="1">
    <citation type="journal article" date="2006" name="Science">
        <title>Phytophthora genome sequences uncover evolutionary origins and mechanisms of pathogenesis.</title>
        <authorList>
            <person name="Tyler B.M."/>
            <person name="Tripathy S."/>
            <person name="Zhang X."/>
            <person name="Dehal P."/>
            <person name="Jiang R.H."/>
            <person name="Aerts A."/>
            <person name="Arredondo F.D."/>
            <person name="Baxter L."/>
            <person name="Bensasson D."/>
            <person name="Beynon J.L."/>
            <person name="Chapman J."/>
            <person name="Damasceno C.M."/>
            <person name="Dorrance A.E."/>
            <person name="Dou D."/>
            <person name="Dickerman A.W."/>
            <person name="Dubchak I.L."/>
            <person name="Garbelotto M."/>
            <person name="Gijzen M."/>
            <person name="Gordon S.G."/>
            <person name="Govers F."/>
            <person name="Grunwald N.J."/>
            <person name="Huang W."/>
            <person name="Ivors K.L."/>
            <person name="Jones R.W."/>
            <person name="Kamoun S."/>
            <person name="Krampis K."/>
            <person name="Lamour K.H."/>
            <person name="Lee M.K."/>
            <person name="McDonald W.H."/>
            <person name="Medina M."/>
            <person name="Meijer H.J."/>
            <person name="Nordberg E.K."/>
            <person name="Maclean D.J."/>
            <person name="Ospina-Giraldo M.D."/>
            <person name="Morris P.F."/>
            <person name="Phuntumart V."/>
            <person name="Putnam N.H."/>
            <person name="Rash S."/>
            <person name="Rose J.K."/>
            <person name="Sakihama Y."/>
            <person name="Salamov A.A."/>
            <person name="Savidor A."/>
            <person name="Scheuring C.F."/>
            <person name="Smith B.M."/>
            <person name="Sobral B.W."/>
            <person name="Terry A."/>
            <person name="Torto-Alalibo T.A."/>
            <person name="Win J."/>
            <person name="Xu Z."/>
            <person name="Zhang H."/>
            <person name="Grigoriev I.V."/>
            <person name="Rokhsar D.S."/>
            <person name="Boore J.L."/>
        </authorList>
    </citation>
    <scope>NUCLEOTIDE SEQUENCE [LARGE SCALE GENOMIC DNA]</scope>
    <source>
        <strain evidence="4 5">P6497</strain>
    </source>
</reference>
<evidence type="ECO:0000256" key="1">
    <source>
        <dbReference type="ARBA" id="ARBA00001973"/>
    </source>
</evidence>
<feature type="compositionally biased region" description="Polar residues" evidence="3">
    <location>
        <begin position="245"/>
        <end position="261"/>
    </location>
</feature>
<dbReference type="Proteomes" id="UP000002640">
    <property type="component" value="Unassembled WGS sequence"/>
</dbReference>
<dbReference type="GeneID" id="20645169"/>
<comment type="cofactor">
    <cofactor evidence="1">
        <name>Cu(2+)</name>
        <dbReference type="ChEBI" id="CHEBI:29036"/>
    </cofactor>
</comment>
<keyword evidence="5" id="KW-1185">Reference proteome</keyword>
<sequence length="274" mass="28924">MSDVFGFPTPHHSTRAHFALAATAVAVAGCLTTVQGHGYMLVPEAVPLSDHKKDNMISSWIKAKAEGYENNIRKLLDGDTKLYGADCGYSDPNASPKDPSTDGTATFSRGIAHHGPCEIWLDDKMILHDDDCEETFGTSDYEKIKTVFKPIDYSSCSANGCMLHFYWLAFQGRTTGNSKYVWQIYKCYVALTGPAAGQVSTASNSTQTTEGSSADAPATNAPASGDATTQASSSDGGGATPTPVAATNAQAPVAPSTTEKSNAPKRNRGKITAL</sequence>
<protein>
    <submittedName>
        <fullName evidence="4">Uncharacterized protein</fullName>
    </submittedName>
</protein>
<organism evidence="4 5">
    <name type="scientific">Phytophthora sojae (strain P6497)</name>
    <name type="common">Soybean stem and root rot agent</name>
    <name type="synonym">Phytophthora megasperma f. sp. glycines</name>
    <dbReference type="NCBI Taxonomy" id="1094619"/>
    <lineage>
        <taxon>Eukaryota</taxon>
        <taxon>Sar</taxon>
        <taxon>Stramenopiles</taxon>
        <taxon>Oomycota</taxon>
        <taxon>Peronosporomycetes</taxon>
        <taxon>Peronosporales</taxon>
        <taxon>Peronosporaceae</taxon>
        <taxon>Phytophthora</taxon>
    </lineage>
</organism>
<dbReference type="OMA" id="ADWNSIS"/>
<feature type="compositionally biased region" description="Basic residues" evidence="3">
    <location>
        <begin position="263"/>
        <end position="274"/>
    </location>
</feature>
<dbReference type="KEGG" id="psoj:PHYSODRAFT_324715"/>
<accession>G4YSM2</accession>
<dbReference type="EMBL" id="JH159152">
    <property type="protein sequence ID" value="EGZ23515.1"/>
    <property type="molecule type" value="Genomic_DNA"/>
</dbReference>